<sequence>METPEPKEDAPVQPIVIPGPVEVFSTKGWKEYFSESAMIVFSVLVALALTEVVNYFHEKKDTAETLQNIKEELVKNKRFEQEQYVYQTMVLKNIDSALTHPEFLHLVIHDGELHLKHIAPEGILYRDLSKVAWQVAQSKGITTRIDFSLVEKITNIYEQQARIDKLEDEIAAILLKPGAPADANARESLILVRDAYHGWAYDRAPGLIEDYDKTIKALE</sequence>
<dbReference type="STRING" id="1792845.BC343_28855"/>
<accession>A0A1S9PDY4</accession>
<keyword evidence="2" id="KW-0812">Transmembrane</keyword>
<dbReference type="RefSeq" id="WP_078348834.1">
    <property type="nucleotide sequence ID" value="NZ_MBTF01000015.1"/>
</dbReference>
<organism evidence="3 4">
    <name type="scientific">Mucilaginibacter pedocola</name>
    <dbReference type="NCBI Taxonomy" id="1792845"/>
    <lineage>
        <taxon>Bacteria</taxon>
        <taxon>Pseudomonadati</taxon>
        <taxon>Bacteroidota</taxon>
        <taxon>Sphingobacteriia</taxon>
        <taxon>Sphingobacteriales</taxon>
        <taxon>Sphingobacteriaceae</taxon>
        <taxon>Mucilaginibacter</taxon>
    </lineage>
</organism>
<comment type="caution">
    <text evidence="3">The sequence shown here is derived from an EMBL/GenBank/DDBJ whole genome shotgun (WGS) entry which is preliminary data.</text>
</comment>
<reference evidence="3 4" key="1">
    <citation type="submission" date="2016-07" db="EMBL/GenBank/DDBJ databases">
        <title>Genomic analysis of zinc-resistant bacterium Mucilaginibacter pedocola TBZ30.</title>
        <authorList>
            <person name="Huang J."/>
            <person name="Tang J."/>
        </authorList>
    </citation>
    <scope>NUCLEOTIDE SEQUENCE [LARGE SCALE GENOMIC DNA]</scope>
    <source>
        <strain evidence="3 4">TBZ30</strain>
    </source>
</reference>
<keyword evidence="4" id="KW-1185">Reference proteome</keyword>
<evidence type="ECO:0000256" key="2">
    <source>
        <dbReference type="SAM" id="Phobius"/>
    </source>
</evidence>
<feature type="coiled-coil region" evidence="1">
    <location>
        <begin position="149"/>
        <end position="176"/>
    </location>
</feature>
<keyword evidence="2" id="KW-0472">Membrane</keyword>
<gene>
    <name evidence="3" type="ORF">BC343_28855</name>
</gene>
<feature type="transmembrane region" description="Helical" evidence="2">
    <location>
        <begin position="37"/>
        <end position="56"/>
    </location>
</feature>
<dbReference type="EMBL" id="MBTF01000015">
    <property type="protein sequence ID" value="OOQ59174.1"/>
    <property type="molecule type" value="Genomic_DNA"/>
</dbReference>
<keyword evidence="2" id="KW-1133">Transmembrane helix</keyword>
<evidence type="ECO:0000313" key="4">
    <source>
        <dbReference type="Proteomes" id="UP000189739"/>
    </source>
</evidence>
<proteinExistence type="predicted"/>
<name>A0A1S9PDY4_9SPHI</name>
<keyword evidence="1" id="KW-0175">Coiled coil</keyword>
<protein>
    <submittedName>
        <fullName evidence="3">Uncharacterized protein</fullName>
    </submittedName>
</protein>
<dbReference type="AlphaFoldDB" id="A0A1S9PDY4"/>
<dbReference type="Proteomes" id="UP000189739">
    <property type="component" value="Unassembled WGS sequence"/>
</dbReference>
<dbReference type="OrthoDB" id="796083at2"/>
<evidence type="ECO:0000313" key="3">
    <source>
        <dbReference type="EMBL" id="OOQ59174.1"/>
    </source>
</evidence>
<evidence type="ECO:0000256" key="1">
    <source>
        <dbReference type="SAM" id="Coils"/>
    </source>
</evidence>